<feature type="region of interest" description="Disordered" evidence="1">
    <location>
        <begin position="1325"/>
        <end position="1398"/>
    </location>
</feature>
<reference evidence="2 3" key="1">
    <citation type="journal article" date="2015" name="PLoS Pathog.">
        <title>Leptomonas seymouri: Adaptations to the Dixenous Life Cycle Analyzed by Genome Sequencing, Transcriptome Profiling and Co-infection with Leishmania donovani.</title>
        <authorList>
            <person name="Kraeva N."/>
            <person name="Butenko A."/>
            <person name="Hlavacova J."/>
            <person name="Kostygov A."/>
            <person name="Myskova J."/>
            <person name="Grybchuk D."/>
            <person name="Lestinova T."/>
            <person name="Votypka J."/>
            <person name="Volf P."/>
            <person name="Opperdoes F."/>
            <person name="Flegontov P."/>
            <person name="Lukes J."/>
            <person name="Yurchenko V."/>
        </authorList>
    </citation>
    <scope>NUCLEOTIDE SEQUENCE [LARGE SCALE GENOMIC DNA]</scope>
    <source>
        <strain evidence="2 3">ATCC 30220</strain>
    </source>
</reference>
<comment type="caution">
    <text evidence="2">The sequence shown here is derived from an EMBL/GenBank/DDBJ whole genome shotgun (WGS) entry which is preliminary data.</text>
</comment>
<dbReference type="Proteomes" id="UP000038009">
    <property type="component" value="Unassembled WGS sequence"/>
</dbReference>
<name>A0A0N1I0A5_LEPSE</name>
<dbReference type="PANTHER" id="PTHR12289">
    <property type="entry name" value="METAXIN RELATED"/>
    <property type="match status" value="1"/>
</dbReference>
<feature type="compositionally biased region" description="Basic and acidic residues" evidence="1">
    <location>
        <begin position="132"/>
        <end position="142"/>
    </location>
</feature>
<feature type="region of interest" description="Disordered" evidence="1">
    <location>
        <begin position="1260"/>
        <end position="1310"/>
    </location>
</feature>
<feature type="compositionally biased region" description="Polar residues" evidence="1">
    <location>
        <begin position="1096"/>
        <end position="1118"/>
    </location>
</feature>
<feature type="compositionally biased region" description="Polar residues" evidence="1">
    <location>
        <begin position="1281"/>
        <end position="1292"/>
    </location>
</feature>
<feature type="region of interest" description="Disordered" evidence="1">
    <location>
        <begin position="279"/>
        <end position="301"/>
    </location>
</feature>
<evidence type="ECO:0000313" key="3">
    <source>
        <dbReference type="Proteomes" id="UP000038009"/>
    </source>
</evidence>
<dbReference type="PANTHER" id="PTHR12289:SF41">
    <property type="entry name" value="FAILED AXON CONNECTIONS-RELATED"/>
    <property type="match status" value="1"/>
</dbReference>
<feature type="region of interest" description="Disordered" evidence="1">
    <location>
        <begin position="646"/>
        <end position="672"/>
    </location>
</feature>
<dbReference type="OMA" id="DCALYAY"/>
<feature type="compositionally biased region" description="Basic and acidic residues" evidence="1">
    <location>
        <begin position="1325"/>
        <end position="1336"/>
    </location>
</feature>
<accession>A0A0N1I0A5</accession>
<feature type="compositionally biased region" description="Low complexity" evidence="1">
    <location>
        <begin position="1064"/>
        <end position="1085"/>
    </location>
</feature>
<dbReference type="VEuPathDB" id="TriTrypDB:Lsey_0029_0140"/>
<feature type="region of interest" description="Disordered" evidence="1">
    <location>
        <begin position="985"/>
        <end position="1012"/>
    </location>
</feature>
<dbReference type="EMBL" id="LJSK01000029">
    <property type="protein sequence ID" value="KPI89194.1"/>
    <property type="molecule type" value="Genomic_DNA"/>
</dbReference>
<feature type="compositionally biased region" description="Low complexity" evidence="1">
    <location>
        <begin position="1119"/>
        <end position="1132"/>
    </location>
</feature>
<gene>
    <name evidence="2" type="ORF">ABL78_1687</name>
</gene>
<feature type="region of interest" description="Disordered" evidence="1">
    <location>
        <begin position="126"/>
        <end position="148"/>
    </location>
</feature>
<feature type="compositionally biased region" description="Basic and acidic residues" evidence="1">
    <location>
        <begin position="985"/>
        <end position="996"/>
    </location>
</feature>
<feature type="compositionally biased region" description="Basic and acidic residues" evidence="1">
    <location>
        <begin position="652"/>
        <end position="661"/>
    </location>
</feature>
<feature type="region of interest" description="Disordered" evidence="1">
    <location>
        <begin position="1064"/>
        <end position="1162"/>
    </location>
</feature>
<feature type="compositionally biased region" description="Polar residues" evidence="1">
    <location>
        <begin position="1337"/>
        <end position="1353"/>
    </location>
</feature>
<dbReference type="GO" id="GO:0005737">
    <property type="term" value="C:cytoplasm"/>
    <property type="evidence" value="ECO:0007669"/>
    <property type="project" value="TreeGrafter"/>
</dbReference>
<feature type="region of interest" description="Disordered" evidence="1">
    <location>
        <begin position="55"/>
        <end position="74"/>
    </location>
</feature>
<keyword evidence="3" id="KW-1185">Reference proteome</keyword>
<organism evidence="2 3">
    <name type="scientific">Leptomonas seymouri</name>
    <dbReference type="NCBI Taxonomy" id="5684"/>
    <lineage>
        <taxon>Eukaryota</taxon>
        <taxon>Discoba</taxon>
        <taxon>Euglenozoa</taxon>
        <taxon>Kinetoplastea</taxon>
        <taxon>Metakinetoplastina</taxon>
        <taxon>Trypanosomatida</taxon>
        <taxon>Trypanosomatidae</taxon>
        <taxon>Leishmaniinae</taxon>
        <taxon>Leptomonas</taxon>
    </lineage>
</organism>
<proteinExistence type="predicted"/>
<sequence length="1398" mass="149690">MDASSNAGGDLKAPRRIFLSGVLGLVALKIVSACFHNYQLYEVDRLVSHISRRTEAEERRRVAQRPTTPLSAAPTADASISLVSMFPAHQDEGREGTAMAAAAQLDSHPVYASTHGAYGQLTRNDAEAGADDQGKDLPHDDGGSTVDMSAYFNGLSSVTNGGAVSENASQHAPPPPPQAVIATTRHVIPRNSLSPTSPQPVPRCNSGIFITAVHLVGGEPAPSTSKLISRLSMAGALPFSSSSPIAAATAGSPSSSGKSPSAETSNFFSVNVGAAGAWASPSEPSISLSDCHESGGNRGVEHEVTMHDDGGVDLVMPPTPVIIYEGAATTKVEGGLATMTGESGEEAAMETEQITASHVSTAEDAAAVTQQETAIEEEADDVGDERLEGPLSYFSFINTSVYIAKADAGDAAAKTNHGDNTAAAALPHLTMPPSCPTNSEYRSSTVGLPQASAYLPSLRVTNRGASTGATGGCVGGCATSSASATSPVRLSRPMVHLFIQPRWALAPSLSPACTRWETFLRLHRISYALHEVHVLRTDQPQTQSTEVPQQIQRVVDRQQQGNDDGEDSAAVKEARVFADMLTETSAAHKLWERVRAGLRRVLFAGMLPRDLRAQYSLPFIVVGGTVLKGSFNDMVAELMSRGLVPSLPQEKQGGDEGDRGSHGAPPCSPEEQRAIGQAIERTAEYTLRLLYEVGLLLEGSAVFSHYAAQLWSGHRYWDVFQMRRWCVYAWLAVPLLSALKADVERGLRAHELGGLTREQLYRSLQSDLLSLEQLLVSSAVVTPGREGATKEGTGKAMEVHFLLGREPGPQDCALYAYLLPILRLSPRDIAYIQNPNFTYIYESRVFRGFVDRMSREAFPDLDALLRPSRQPCFIVAMSTASWNYIQARVTPQLATLRSSTGLCRAAVHRWLERVLMLTPVRQIRLSLQRVVSSCPRLTPERSIPSSADTTRWQPWLQCTQTWWRLLIFLRASRQSPASEVEIDLTRSGEETREAKLGDNNSSAVLRSGEHNDARVRNAAEAAAGEDTDAQLAPSVMPPLTVRVDSSTQVKEVPEELALPQIAAASAPAARQQEPPPSSHTTPISPRVIREVVSVSPARSDTSAQRTGSPANSTRSGNNTITATTSASSSPSMTRREGRAKRPATLTSAPSPRMAGPGSMAASPSDTIAPCFTVNRVSAAQPISRSLGSTVGRGCSAPGEKPRRFSGPRMYSDVATVVCPTTAKASEQAKSSTASQLRIPKKATLSIAATRRTISKLNDDAISDSSSNAEEAESSMSGRRASITSSGSAMLSFTTRTPTRQRRPSGLSPGLFTTVVNDKIYLGDDREHPSWRAESHPRTSSATSENKASRSSPMPHSRRGSMTDLNRRDGARSPTRGLLSRTVTPIRKTRLSSADRPTA</sequence>
<dbReference type="InterPro" id="IPR050931">
    <property type="entry name" value="Mito_Protein_Transport_Metaxin"/>
</dbReference>
<feature type="compositionally biased region" description="Low complexity" evidence="1">
    <location>
        <begin position="1262"/>
        <end position="1276"/>
    </location>
</feature>
<feature type="compositionally biased region" description="Basic and acidic residues" evidence="1">
    <location>
        <begin position="290"/>
        <end position="301"/>
    </location>
</feature>
<evidence type="ECO:0000313" key="2">
    <source>
        <dbReference type="EMBL" id="KPI89194.1"/>
    </source>
</evidence>
<dbReference type="OrthoDB" id="10579192at2759"/>
<protein>
    <submittedName>
        <fullName evidence="2">Uncharacterized protein</fullName>
    </submittedName>
</protein>
<evidence type="ECO:0000256" key="1">
    <source>
        <dbReference type="SAM" id="MobiDB-lite"/>
    </source>
</evidence>